<keyword evidence="10" id="KW-1185">Reference proteome</keyword>
<comment type="subcellular location">
    <subcellularLocation>
        <location evidence="1">Cell membrane</location>
        <topology evidence="1">Multi-pass membrane protein</topology>
    </subcellularLocation>
</comment>
<name>A0A7W7RG89_9ACTN</name>
<evidence type="ECO:0000256" key="4">
    <source>
        <dbReference type="ARBA" id="ARBA00022692"/>
    </source>
</evidence>
<feature type="transmembrane region" description="Helical" evidence="7">
    <location>
        <begin position="46"/>
        <end position="65"/>
    </location>
</feature>
<dbReference type="PANTHER" id="PTHR33778:SF1">
    <property type="entry name" value="MAGNESIUM TRANSPORTER YHID-RELATED"/>
    <property type="match status" value="1"/>
</dbReference>
<evidence type="ECO:0000313" key="9">
    <source>
        <dbReference type="EMBL" id="MBB4931434.1"/>
    </source>
</evidence>
<feature type="transmembrane region" description="Helical" evidence="7">
    <location>
        <begin position="85"/>
        <end position="103"/>
    </location>
</feature>
<proteinExistence type="inferred from homology"/>
<dbReference type="AlphaFoldDB" id="A0A7W7RG89"/>
<dbReference type="GO" id="GO:0005886">
    <property type="term" value="C:plasma membrane"/>
    <property type="evidence" value="ECO:0007669"/>
    <property type="project" value="UniProtKB-SubCell"/>
</dbReference>
<dbReference type="Pfam" id="PF02308">
    <property type="entry name" value="MgtC"/>
    <property type="match status" value="1"/>
</dbReference>
<sequence>MVTAHATPLEQLDLTGQGPAQLLALLVALVLCTLIGFERELRHKSAGLRTHTLVGVGAALFVVVSKFGFHDVITTDDVSLDPSRIAGQIVSGVGFIGAGLIFVRQDIVRGLTTAATIWLSAAVGTAAGAGLWLAAAAVTAGHFLVALGYPPVLRWLTRSRPTTASFLISYEGAREILRGVLTVATEQGFTVQRVRTVRRQTTEPGTPVIDLALRVHGKGDVNDLAVALSETEGVLSVQQGEPEDTEE</sequence>
<dbReference type="InterPro" id="IPR049177">
    <property type="entry name" value="MgtC_SapB_SrpB_YhiD_N"/>
</dbReference>
<dbReference type="InterPro" id="IPR003416">
    <property type="entry name" value="MgtC/SapB/SrpB/YhiD_fam"/>
</dbReference>
<evidence type="ECO:0000256" key="6">
    <source>
        <dbReference type="ARBA" id="ARBA00023136"/>
    </source>
</evidence>
<feature type="transmembrane region" description="Helical" evidence="7">
    <location>
        <begin position="115"/>
        <end position="134"/>
    </location>
</feature>
<evidence type="ECO:0000256" key="5">
    <source>
        <dbReference type="ARBA" id="ARBA00022989"/>
    </source>
</evidence>
<dbReference type="PRINTS" id="PR01837">
    <property type="entry name" value="MGTCSAPBPROT"/>
</dbReference>
<feature type="transmembrane region" description="Helical" evidence="7">
    <location>
        <begin position="20"/>
        <end position="37"/>
    </location>
</feature>
<protein>
    <submittedName>
        <fullName evidence="9">Putative Mg2+ transporter-C (MgtC) family protein</fullName>
    </submittedName>
</protein>
<comment type="caution">
    <text evidence="9">The sequence shown here is derived from an EMBL/GenBank/DDBJ whole genome shotgun (WGS) entry which is preliminary data.</text>
</comment>
<keyword evidence="6 7" id="KW-0472">Membrane</keyword>
<dbReference type="RefSeq" id="WP_184577602.1">
    <property type="nucleotide sequence ID" value="NZ_JACHJT010000001.1"/>
</dbReference>
<evidence type="ECO:0000259" key="8">
    <source>
        <dbReference type="Pfam" id="PF02308"/>
    </source>
</evidence>
<evidence type="ECO:0000256" key="1">
    <source>
        <dbReference type="ARBA" id="ARBA00004651"/>
    </source>
</evidence>
<evidence type="ECO:0000313" key="10">
    <source>
        <dbReference type="Proteomes" id="UP000523007"/>
    </source>
</evidence>
<organism evidence="9 10">
    <name type="scientific">Lipingzhangella halophila</name>
    <dbReference type="NCBI Taxonomy" id="1783352"/>
    <lineage>
        <taxon>Bacteria</taxon>
        <taxon>Bacillati</taxon>
        <taxon>Actinomycetota</taxon>
        <taxon>Actinomycetes</taxon>
        <taxon>Streptosporangiales</taxon>
        <taxon>Nocardiopsidaceae</taxon>
        <taxon>Lipingzhangella</taxon>
    </lineage>
</organism>
<dbReference type="EMBL" id="JACHJT010000001">
    <property type="protein sequence ID" value="MBB4931434.1"/>
    <property type="molecule type" value="Genomic_DNA"/>
</dbReference>
<accession>A0A7W7RG89</accession>
<dbReference type="PANTHER" id="PTHR33778">
    <property type="entry name" value="PROTEIN MGTC"/>
    <property type="match status" value="1"/>
</dbReference>
<evidence type="ECO:0000256" key="3">
    <source>
        <dbReference type="ARBA" id="ARBA00022475"/>
    </source>
</evidence>
<evidence type="ECO:0000256" key="2">
    <source>
        <dbReference type="ARBA" id="ARBA00009298"/>
    </source>
</evidence>
<keyword evidence="3" id="KW-1003">Cell membrane</keyword>
<keyword evidence="5 7" id="KW-1133">Transmembrane helix</keyword>
<keyword evidence="4 7" id="KW-0812">Transmembrane</keyword>
<gene>
    <name evidence="9" type="ORF">F4561_002254</name>
</gene>
<dbReference type="Proteomes" id="UP000523007">
    <property type="component" value="Unassembled WGS sequence"/>
</dbReference>
<feature type="domain" description="MgtC/SapB/SrpB/YhiD N-terminal" evidence="8">
    <location>
        <begin position="25"/>
        <end position="151"/>
    </location>
</feature>
<reference evidence="9 10" key="1">
    <citation type="submission" date="2020-08" db="EMBL/GenBank/DDBJ databases">
        <title>Sequencing the genomes of 1000 actinobacteria strains.</title>
        <authorList>
            <person name="Klenk H.-P."/>
        </authorList>
    </citation>
    <scope>NUCLEOTIDE SEQUENCE [LARGE SCALE GENOMIC DNA]</scope>
    <source>
        <strain evidence="9 10">DSM 102030</strain>
    </source>
</reference>
<comment type="similarity">
    <text evidence="2">Belongs to the MgtC/SapB family.</text>
</comment>
<evidence type="ECO:0000256" key="7">
    <source>
        <dbReference type="SAM" id="Phobius"/>
    </source>
</evidence>